<gene>
    <name evidence="1" type="ORF">AFUS01_LOCUS29281</name>
</gene>
<dbReference type="Proteomes" id="UP000708208">
    <property type="component" value="Unassembled WGS sequence"/>
</dbReference>
<keyword evidence="2" id="KW-1185">Reference proteome</keyword>
<proteinExistence type="predicted"/>
<dbReference type="EMBL" id="CAJVCH010430548">
    <property type="protein sequence ID" value="CAG7818801.1"/>
    <property type="molecule type" value="Genomic_DNA"/>
</dbReference>
<evidence type="ECO:0000313" key="1">
    <source>
        <dbReference type="EMBL" id="CAG7818801.1"/>
    </source>
</evidence>
<feature type="non-terminal residue" evidence="1">
    <location>
        <position position="1"/>
    </location>
</feature>
<reference evidence="1" key="1">
    <citation type="submission" date="2021-06" db="EMBL/GenBank/DDBJ databases">
        <authorList>
            <person name="Hodson N. C."/>
            <person name="Mongue J. A."/>
            <person name="Jaron S. K."/>
        </authorList>
    </citation>
    <scope>NUCLEOTIDE SEQUENCE</scope>
</reference>
<protein>
    <submittedName>
        <fullName evidence="1">Uncharacterized protein</fullName>
    </submittedName>
</protein>
<sequence>HDTRSIGKQFKD</sequence>
<accession>A0A8J2P8J9</accession>
<name>A0A8J2P8J9_9HEXA</name>
<evidence type="ECO:0000313" key="2">
    <source>
        <dbReference type="Proteomes" id="UP000708208"/>
    </source>
</evidence>
<organism evidence="1 2">
    <name type="scientific">Allacma fusca</name>
    <dbReference type="NCBI Taxonomy" id="39272"/>
    <lineage>
        <taxon>Eukaryota</taxon>
        <taxon>Metazoa</taxon>
        <taxon>Ecdysozoa</taxon>
        <taxon>Arthropoda</taxon>
        <taxon>Hexapoda</taxon>
        <taxon>Collembola</taxon>
        <taxon>Symphypleona</taxon>
        <taxon>Sminthuridae</taxon>
        <taxon>Allacma</taxon>
    </lineage>
</organism>
<comment type="caution">
    <text evidence="1">The sequence shown here is derived from an EMBL/GenBank/DDBJ whole genome shotgun (WGS) entry which is preliminary data.</text>
</comment>